<feature type="transmembrane region" description="Helical" evidence="9">
    <location>
        <begin position="92"/>
        <end position="112"/>
    </location>
</feature>
<dbReference type="PANTHER" id="PTHR19444:SF13">
    <property type="entry name" value="PROTEIN UNC-93 HOMOLOG A"/>
    <property type="match status" value="1"/>
</dbReference>
<evidence type="ECO:0000256" key="5">
    <source>
        <dbReference type="ARBA" id="ARBA00023136"/>
    </source>
</evidence>
<evidence type="ECO:0000256" key="6">
    <source>
        <dbReference type="ARBA" id="ARBA00023180"/>
    </source>
</evidence>
<dbReference type="SUPFAM" id="SSF103473">
    <property type="entry name" value="MFS general substrate transporter"/>
    <property type="match status" value="1"/>
</dbReference>
<comment type="subcellular location">
    <subcellularLocation>
        <location evidence="1">Membrane</location>
        <topology evidence="1">Multi-pass membrane protein</topology>
    </subcellularLocation>
</comment>
<evidence type="ECO:0000313" key="10">
    <source>
        <dbReference type="Proteomes" id="UP000515202"/>
    </source>
</evidence>
<dbReference type="GO" id="GO:0016020">
    <property type="term" value="C:membrane"/>
    <property type="evidence" value="ECO:0007669"/>
    <property type="project" value="UniProtKB-SubCell"/>
</dbReference>
<dbReference type="InterPro" id="IPR036259">
    <property type="entry name" value="MFS_trans_sf"/>
</dbReference>
<dbReference type="PANTHER" id="PTHR19444">
    <property type="entry name" value="UNC-93 RELATED"/>
    <property type="match status" value="1"/>
</dbReference>
<evidence type="ECO:0000256" key="3">
    <source>
        <dbReference type="ARBA" id="ARBA00022692"/>
    </source>
</evidence>
<dbReference type="KEGG" id="pvp:105303710"/>
<dbReference type="InterPro" id="IPR051951">
    <property type="entry name" value="UNC-93_regulatory"/>
</dbReference>
<keyword evidence="4 9" id="KW-1133">Transmembrane helix</keyword>
<dbReference type="CDD" id="cd17406">
    <property type="entry name" value="MFS_unc93A_like"/>
    <property type="match status" value="1"/>
</dbReference>
<dbReference type="Pfam" id="PF05978">
    <property type="entry name" value="UNC-93"/>
    <property type="match status" value="1"/>
</dbReference>
<evidence type="ECO:0000256" key="1">
    <source>
        <dbReference type="ARBA" id="ARBA00004141"/>
    </source>
</evidence>
<dbReference type="OrthoDB" id="78663at2759"/>
<dbReference type="Proteomes" id="UP000515202">
    <property type="component" value="Unplaced"/>
</dbReference>
<feature type="transmembrane region" description="Helical" evidence="9">
    <location>
        <begin position="336"/>
        <end position="354"/>
    </location>
</feature>
<dbReference type="CTD" id="54346"/>
<keyword evidence="5 9" id="KW-0472">Membrane</keyword>
<keyword evidence="6" id="KW-0325">Glycoprotein</keyword>
<dbReference type="Gene3D" id="1.20.1250.20">
    <property type="entry name" value="MFS general substrate transporter like domains"/>
    <property type="match status" value="2"/>
</dbReference>
<evidence type="ECO:0000256" key="9">
    <source>
        <dbReference type="SAM" id="Phobius"/>
    </source>
</evidence>
<reference evidence="11" key="1">
    <citation type="submission" date="2025-08" db="UniProtKB">
        <authorList>
            <consortium name="RefSeq"/>
        </authorList>
    </citation>
    <scope>IDENTIFICATION</scope>
    <source>
        <tissue evidence="11">Kidney</tissue>
    </source>
</reference>
<feature type="transmembrane region" description="Helical" evidence="9">
    <location>
        <begin position="192"/>
        <end position="215"/>
    </location>
</feature>
<feature type="transmembrane region" description="Helical" evidence="9">
    <location>
        <begin position="440"/>
        <end position="460"/>
    </location>
</feature>
<accession>A0A6P3RE82</accession>
<protein>
    <recommendedName>
        <fullName evidence="7">Protein unc-93 homolog A</fullName>
    </recommendedName>
</protein>
<keyword evidence="3 9" id="KW-0812">Transmembrane</keyword>
<feature type="transmembrane region" description="Helical" evidence="9">
    <location>
        <begin position="401"/>
        <end position="419"/>
    </location>
</feature>
<feature type="compositionally biased region" description="Basic and acidic residues" evidence="8">
    <location>
        <begin position="502"/>
        <end position="512"/>
    </location>
</feature>
<evidence type="ECO:0000256" key="4">
    <source>
        <dbReference type="ARBA" id="ARBA00022989"/>
    </source>
</evidence>
<dbReference type="RefSeq" id="XP_011375777.1">
    <property type="nucleotide sequence ID" value="XM_011377475.2"/>
</dbReference>
<dbReference type="GeneID" id="105303710"/>
<name>A0A6P3RE82_PTEVA</name>
<dbReference type="AlphaFoldDB" id="A0A6P3RE82"/>
<feature type="region of interest" description="Disordered" evidence="8">
    <location>
        <begin position="491"/>
        <end position="512"/>
    </location>
</feature>
<evidence type="ECO:0000256" key="2">
    <source>
        <dbReference type="ARBA" id="ARBA00009172"/>
    </source>
</evidence>
<organism evidence="10 11">
    <name type="scientific">Pteropus vampyrus</name>
    <name type="common">Large flying fox</name>
    <dbReference type="NCBI Taxonomy" id="132908"/>
    <lineage>
        <taxon>Eukaryota</taxon>
        <taxon>Metazoa</taxon>
        <taxon>Chordata</taxon>
        <taxon>Craniata</taxon>
        <taxon>Vertebrata</taxon>
        <taxon>Euteleostomi</taxon>
        <taxon>Mammalia</taxon>
        <taxon>Eutheria</taxon>
        <taxon>Laurasiatheria</taxon>
        <taxon>Chiroptera</taxon>
        <taxon>Yinpterochiroptera</taxon>
        <taxon>Pteropodoidea</taxon>
        <taxon>Pteropodidae</taxon>
        <taxon>Pteropodinae</taxon>
        <taxon>Pteropus</taxon>
    </lineage>
</organism>
<feature type="transmembrane region" description="Helical" evidence="9">
    <location>
        <begin position="375"/>
        <end position="395"/>
    </location>
</feature>
<sequence length="512" mass="55701">MARTRAWQGRDTLVEKWQTKAGAFAFAGAAKGVKATVGHRRETRVIPASCTLLTRAAKAPRPGRRRTAPHGFAATFVPSASKSPSSLYSEEGLGVTVLSTLYGAVLLSSMLLPPLLIRTLGCKWTIVASMSCYVAFSLGNFYASWYTLIPTSILLGLGAAPLWSAQGTYLTLMGNVQAEAAGRVARDVVNRYFGIFFLIFQSSGVWGNLISSLVFGQLPTHEPIPEQQLLSCGARDCLMAKAPTNSTQRVPQKLIYTLLGIYTGSGVLAVLLVALFLEPVRDVPQKSEAENRSPSFRSTLLSTFKLFGDKRLRFLILLPMYSGFEQAFLAGDYTRSYATCALGIQFVGYVMICFSATNALCSELYGKLSQHTGRVALYMLGAVTHLSCIVALLLWKPSPDQLAVFFVFAGLWGVADAVWQTQNNVLYGVLFEKDKEAAFANYRLGEALGFVIAFGYSAFLCVSVKLYILLGVLCLTMVAYGIVEYQESQDLGRPPAEGATRPAEEGETQTKM</sequence>
<evidence type="ECO:0000313" key="11">
    <source>
        <dbReference type="RefSeq" id="XP_011375777.1"/>
    </source>
</evidence>
<evidence type="ECO:0000256" key="7">
    <source>
        <dbReference type="ARBA" id="ARBA00040854"/>
    </source>
</evidence>
<feature type="transmembrane region" description="Helical" evidence="9">
    <location>
        <begin position="466"/>
        <end position="483"/>
    </location>
</feature>
<feature type="transmembrane region" description="Helical" evidence="9">
    <location>
        <begin position="254"/>
        <end position="277"/>
    </location>
</feature>
<evidence type="ECO:0000256" key="8">
    <source>
        <dbReference type="SAM" id="MobiDB-lite"/>
    </source>
</evidence>
<dbReference type="InterPro" id="IPR010291">
    <property type="entry name" value="Ion_channel_UNC-93"/>
</dbReference>
<feature type="transmembrane region" description="Helical" evidence="9">
    <location>
        <begin position="149"/>
        <end position="172"/>
    </location>
</feature>
<keyword evidence="10" id="KW-1185">Reference proteome</keyword>
<gene>
    <name evidence="11" type="primary">UNC93A</name>
</gene>
<dbReference type="FunFam" id="1.20.1250.20:FF:000290">
    <property type="entry name" value="Unc-93 homolog A"/>
    <property type="match status" value="1"/>
</dbReference>
<comment type="similarity">
    <text evidence="2">Belongs to the unc-93 family.</text>
</comment>
<proteinExistence type="inferred from homology"/>